<protein>
    <recommendedName>
        <fullName evidence="4">FAD-binding PCMH-type domain-containing protein</fullName>
    </recommendedName>
</protein>
<dbReference type="PANTHER" id="PTHR13878">
    <property type="entry name" value="GULONOLACTONE OXIDASE"/>
    <property type="match status" value="1"/>
</dbReference>
<reference evidence="5" key="1">
    <citation type="submission" date="2022-10" db="EMBL/GenBank/DDBJ databases">
        <title>Tapping the CABI collections for fungal endophytes: first genome assemblies for Collariella, Neodidymelliopsis, Ascochyta clinopodiicola, Didymella pomorum, Didymosphaeria variabile, Neocosmospora piperis and Neocucurbitaria cava.</title>
        <authorList>
            <person name="Hill R."/>
        </authorList>
    </citation>
    <scope>NUCLEOTIDE SEQUENCE</scope>
    <source>
        <strain evidence="5">IMI 355082</strain>
    </source>
</reference>
<dbReference type="Pfam" id="PF01565">
    <property type="entry name" value="FAD_binding_4"/>
    <property type="match status" value="1"/>
</dbReference>
<dbReference type="InterPro" id="IPR016169">
    <property type="entry name" value="FAD-bd_PCMH_sub2"/>
</dbReference>
<dbReference type="GO" id="GO:0071949">
    <property type="term" value="F:FAD binding"/>
    <property type="evidence" value="ECO:0007669"/>
    <property type="project" value="InterPro"/>
</dbReference>
<evidence type="ECO:0000256" key="3">
    <source>
        <dbReference type="SAM" id="SignalP"/>
    </source>
</evidence>
<dbReference type="EMBL" id="JAPEVB010000002">
    <property type="protein sequence ID" value="KAJ4392941.1"/>
    <property type="molecule type" value="Genomic_DNA"/>
</dbReference>
<comment type="caution">
    <text evidence="5">The sequence shown here is derived from an EMBL/GenBank/DDBJ whole genome shotgun (WGS) entry which is preliminary data.</text>
</comment>
<evidence type="ECO:0000256" key="1">
    <source>
        <dbReference type="ARBA" id="ARBA00005466"/>
    </source>
</evidence>
<evidence type="ECO:0000259" key="4">
    <source>
        <dbReference type="PROSITE" id="PS51387"/>
    </source>
</evidence>
<dbReference type="OrthoDB" id="9983560at2759"/>
<dbReference type="InterPro" id="IPR016166">
    <property type="entry name" value="FAD-bd_PCMH"/>
</dbReference>
<evidence type="ECO:0000313" key="5">
    <source>
        <dbReference type="EMBL" id="KAJ4392941.1"/>
    </source>
</evidence>
<dbReference type="Proteomes" id="UP001140453">
    <property type="component" value="Unassembled WGS sequence"/>
</dbReference>
<evidence type="ECO:0000256" key="2">
    <source>
        <dbReference type="ARBA" id="ARBA00023002"/>
    </source>
</evidence>
<keyword evidence="6" id="KW-1185">Reference proteome</keyword>
<evidence type="ECO:0000313" key="6">
    <source>
        <dbReference type="Proteomes" id="UP001140453"/>
    </source>
</evidence>
<name>A0A9W8YW61_9PEZI</name>
<feature type="chain" id="PRO_5040966652" description="FAD-binding PCMH-type domain-containing protein" evidence="3">
    <location>
        <begin position="22"/>
        <end position="677"/>
    </location>
</feature>
<gene>
    <name evidence="5" type="ORF">N0V93_002145</name>
</gene>
<dbReference type="Pfam" id="PF08031">
    <property type="entry name" value="BBE"/>
    <property type="match status" value="1"/>
</dbReference>
<accession>A0A9W8YW61</accession>
<dbReference type="InterPro" id="IPR050432">
    <property type="entry name" value="FAD-linked_Oxidoreductases_BP"/>
</dbReference>
<dbReference type="GO" id="GO:0016491">
    <property type="term" value="F:oxidoreductase activity"/>
    <property type="evidence" value="ECO:0007669"/>
    <property type="project" value="UniProtKB-KW"/>
</dbReference>
<sequence>MRISLQRWLYVAAQFATLAQADTPGLAGVVSTKPVKQRDGAIQPAWVNVSSTSSMTSADLFAYETLQLTDEIIANLSASGNVNASLFHFGSLGNVISNRSSPLLSGQCKTAPGDTTWPSNTVWESFNSLLGGGLIKTVPLASPCYYNWGNYDADLCAVITANWSDWSYMQTANPVSINAELYQNSSCLPPQVFPYDANCTLGSYPPYSVNVSNVAQIQLALNFARNLNLRLVVKNTGHDFNAKSTGAGALAVWTHNLKETRYYENFTTATYSGPAFKLGAGIQGYELYEACHEQGVTCIGGEGRTVGMMGGFTQGGGHSPLSSIYGLGADQAISFEVVTADGRFITASEDENEDLFWALRGGGGGTFGVVTSAIVKAYPKLPCATLAFIIERTGNVTEEMFWAAAKAYWDGFVTWTDAGTYSYFYMYPAGVAGLTADTWLMIPWFAPNMTQLQLEQLVAPLFAKFSSLGLSVVPTYAEYDNFYDAWNNAFPLEFWGINVGRQAGRFFPYENWANNTITTASFEAVKSVFLDGAYIYGFHIAPGGPRVTYPENAVNPAWRQTVGHIMLGGSWDATDWANETGLAKIAEVSYNTTHVWGERWRQVAPNSGCYLSESDYLEPNFQTALWGSNYERLYEIKTRYDPWGLFYARRGVASDEWETDEEIVPGLPSQAGRLCRV</sequence>
<comment type="similarity">
    <text evidence="1">Belongs to the oxygen-dependent FAD-linked oxidoreductase family.</text>
</comment>
<dbReference type="AlphaFoldDB" id="A0A9W8YW61"/>
<organism evidence="5 6">
    <name type="scientific">Gnomoniopsis smithogilvyi</name>
    <dbReference type="NCBI Taxonomy" id="1191159"/>
    <lineage>
        <taxon>Eukaryota</taxon>
        <taxon>Fungi</taxon>
        <taxon>Dikarya</taxon>
        <taxon>Ascomycota</taxon>
        <taxon>Pezizomycotina</taxon>
        <taxon>Sordariomycetes</taxon>
        <taxon>Sordariomycetidae</taxon>
        <taxon>Diaporthales</taxon>
        <taxon>Gnomoniaceae</taxon>
        <taxon>Gnomoniopsis</taxon>
    </lineage>
</organism>
<dbReference type="InterPro" id="IPR036318">
    <property type="entry name" value="FAD-bd_PCMH-like_sf"/>
</dbReference>
<feature type="signal peptide" evidence="3">
    <location>
        <begin position="1"/>
        <end position="21"/>
    </location>
</feature>
<dbReference type="InterPro" id="IPR012951">
    <property type="entry name" value="BBE"/>
</dbReference>
<dbReference type="SUPFAM" id="SSF56176">
    <property type="entry name" value="FAD-binding/transporter-associated domain-like"/>
    <property type="match status" value="1"/>
</dbReference>
<dbReference type="PANTHER" id="PTHR13878:SF91">
    <property type="entry name" value="FAD BINDING DOMAIN PROTEIN (AFU_ORTHOLOGUE AFUA_6G12070)-RELATED"/>
    <property type="match status" value="1"/>
</dbReference>
<keyword evidence="2" id="KW-0560">Oxidoreductase</keyword>
<dbReference type="Gene3D" id="3.30.465.10">
    <property type="match status" value="2"/>
</dbReference>
<dbReference type="InterPro" id="IPR006094">
    <property type="entry name" value="Oxid_FAD_bind_N"/>
</dbReference>
<dbReference type="PROSITE" id="PS51387">
    <property type="entry name" value="FAD_PCMH"/>
    <property type="match status" value="1"/>
</dbReference>
<proteinExistence type="inferred from homology"/>
<feature type="domain" description="FAD-binding PCMH-type" evidence="4">
    <location>
        <begin position="201"/>
        <end position="380"/>
    </location>
</feature>
<keyword evidence="3" id="KW-0732">Signal</keyword>